<comment type="pathway">
    <text evidence="1 9 11">Cofactor biosynthesis; thiamine diphosphate biosynthesis; thiamine phosphate from 4-amino-2-methyl-5-diphosphomethylpyrimidine and 4-methyl-5-(2-phosphoethyl)-thiazole: step 1/1.</text>
</comment>
<evidence type="ECO:0000256" key="2">
    <source>
        <dbReference type="ARBA" id="ARBA00022679"/>
    </source>
</evidence>
<comment type="cofactor">
    <cofactor evidence="9">
        <name>Mg(2+)</name>
        <dbReference type="ChEBI" id="CHEBI:18420"/>
    </cofactor>
    <text evidence="9">Binds 1 Mg(2+) ion per subunit.</text>
</comment>
<feature type="binding site" evidence="9">
    <location>
        <position position="274"/>
    </location>
    <ligand>
        <name>Mg(2+)</name>
        <dbReference type="ChEBI" id="CHEBI:18420"/>
    </ligand>
</feature>
<dbReference type="GO" id="GO:0004789">
    <property type="term" value="F:thiamine-phosphate diphosphorylase activity"/>
    <property type="evidence" value="ECO:0007669"/>
    <property type="project" value="UniProtKB-UniRule"/>
</dbReference>
<evidence type="ECO:0000259" key="12">
    <source>
        <dbReference type="Pfam" id="PF02581"/>
    </source>
</evidence>
<reference evidence="13" key="1">
    <citation type="submission" date="2022-03" db="EMBL/GenBank/DDBJ databases">
        <title>Sea Food Isolates.</title>
        <authorList>
            <person name="Li c."/>
        </authorList>
    </citation>
    <scope>NUCLEOTIDE SEQUENCE</scope>
    <source>
        <strain evidence="13">19PA01SH03</strain>
    </source>
</reference>
<comment type="catalytic activity">
    <reaction evidence="6 9 10">
        <text>4-methyl-5-(2-phosphooxyethyl)-thiazole + 4-amino-2-methyl-5-(diphosphooxymethyl)pyrimidine + H(+) = thiamine phosphate + diphosphate</text>
        <dbReference type="Rhea" id="RHEA:22328"/>
        <dbReference type="ChEBI" id="CHEBI:15378"/>
        <dbReference type="ChEBI" id="CHEBI:33019"/>
        <dbReference type="ChEBI" id="CHEBI:37575"/>
        <dbReference type="ChEBI" id="CHEBI:57841"/>
        <dbReference type="ChEBI" id="CHEBI:58296"/>
        <dbReference type="EC" id="2.5.1.3"/>
    </reaction>
</comment>
<dbReference type="GO" id="GO:0009229">
    <property type="term" value="P:thiamine diphosphate biosynthetic process"/>
    <property type="evidence" value="ECO:0007669"/>
    <property type="project" value="UniProtKB-UniRule"/>
</dbReference>
<dbReference type="NCBIfam" id="TIGR00693">
    <property type="entry name" value="thiE"/>
    <property type="match status" value="1"/>
</dbReference>
<evidence type="ECO:0000256" key="9">
    <source>
        <dbReference type="HAMAP-Rule" id="MF_00097"/>
    </source>
</evidence>
<feature type="binding site" evidence="9">
    <location>
        <begin position="222"/>
        <end position="226"/>
    </location>
    <ligand>
        <name>4-amino-2-methyl-5-(diphosphooxymethyl)pyrimidine</name>
        <dbReference type="ChEBI" id="CHEBI:57841"/>
    </ligand>
</feature>
<keyword evidence="2 9" id="KW-0808">Transferase</keyword>
<dbReference type="HAMAP" id="MF_00097">
    <property type="entry name" value="TMP_synthase"/>
    <property type="match status" value="1"/>
</dbReference>
<evidence type="ECO:0000256" key="3">
    <source>
        <dbReference type="ARBA" id="ARBA00022723"/>
    </source>
</evidence>
<feature type="binding site" evidence="9">
    <location>
        <position position="293"/>
    </location>
    <ligand>
        <name>4-amino-2-methyl-5-(diphosphooxymethyl)pyrimidine</name>
        <dbReference type="ChEBI" id="CHEBI:57841"/>
    </ligand>
</feature>
<comment type="catalytic activity">
    <reaction evidence="7 9 10">
        <text>2-(2-carboxy-4-methylthiazol-5-yl)ethyl phosphate + 4-amino-2-methyl-5-(diphosphooxymethyl)pyrimidine + 2 H(+) = thiamine phosphate + CO2 + diphosphate</text>
        <dbReference type="Rhea" id="RHEA:47848"/>
        <dbReference type="ChEBI" id="CHEBI:15378"/>
        <dbReference type="ChEBI" id="CHEBI:16526"/>
        <dbReference type="ChEBI" id="CHEBI:33019"/>
        <dbReference type="ChEBI" id="CHEBI:37575"/>
        <dbReference type="ChEBI" id="CHEBI:57841"/>
        <dbReference type="ChEBI" id="CHEBI:62890"/>
        <dbReference type="EC" id="2.5.1.3"/>
    </reaction>
</comment>
<dbReference type="FunFam" id="3.20.20.70:FF:000064">
    <property type="entry name" value="Thiamine-phosphate synthase"/>
    <property type="match status" value="1"/>
</dbReference>
<keyword evidence="5 9" id="KW-0784">Thiamine biosynthesis</keyword>
<proteinExistence type="inferred from homology"/>
<feature type="domain" description="Thiamine phosphate synthase/TenI" evidence="12">
    <location>
        <begin position="206"/>
        <end position="402"/>
    </location>
</feature>
<feature type="binding site" evidence="9">
    <location>
        <position position="255"/>
    </location>
    <ligand>
        <name>Mg(2+)</name>
        <dbReference type="ChEBI" id="CHEBI:18420"/>
    </ligand>
</feature>
<dbReference type="InterPro" id="IPR034291">
    <property type="entry name" value="TMP_synthase"/>
</dbReference>
<dbReference type="GO" id="GO:0005737">
    <property type="term" value="C:cytoplasm"/>
    <property type="evidence" value="ECO:0007669"/>
    <property type="project" value="TreeGrafter"/>
</dbReference>
<gene>
    <name evidence="9 13" type="primary">thiE</name>
    <name evidence="13" type="ORF">MRN70_13585</name>
</gene>
<dbReference type="Pfam" id="PF02581">
    <property type="entry name" value="TMP-TENI"/>
    <property type="match status" value="1"/>
</dbReference>
<evidence type="ECO:0000256" key="1">
    <source>
        <dbReference type="ARBA" id="ARBA00005165"/>
    </source>
</evidence>
<evidence type="ECO:0000256" key="5">
    <source>
        <dbReference type="ARBA" id="ARBA00022977"/>
    </source>
</evidence>
<dbReference type="CDD" id="cd00564">
    <property type="entry name" value="TMP_TenI"/>
    <property type="match status" value="1"/>
</dbReference>
<dbReference type="Gene3D" id="3.20.20.70">
    <property type="entry name" value="Aldolase class I"/>
    <property type="match status" value="1"/>
</dbReference>
<evidence type="ECO:0000256" key="11">
    <source>
        <dbReference type="RuleBase" id="RU004253"/>
    </source>
</evidence>
<evidence type="ECO:0000256" key="7">
    <source>
        <dbReference type="ARBA" id="ARBA00047851"/>
    </source>
</evidence>
<dbReference type="PANTHER" id="PTHR20857:SF15">
    <property type="entry name" value="THIAMINE-PHOSPHATE SYNTHASE"/>
    <property type="match status" value="1"/>
</dbReference>
<evidence type="ECO:0000256" key="4">
    <source>
        <dbReference type="ARBA" id="ARBA00022842"/>
    </source>
</evidence>
<sequence>MKLLIPAHCIELTGAVQQALLLAKQQGFAIESIELGVSPTQSIQLLGQHRYLLQTDLFPPFSGLELSRQNLAAIAIGYQSRKSDSEIDNLDSATLLIGASYQGQQRDIWRHTDGELMFLSGAMLSPAQTWHHLAWLVAALCLEFALEDALCIARAALNVSRETWPKDYGYFPAVQSYLIEETEKTVAFSFPSLAKQSLGLYPVVDNIAWVESLLKLGINTLQLRIKNPQQVDLEQQIVRAIELGRQYQAQVFINDYWPLALKHGAFGVHLGQEDLQSADLDALAKANIHLGLSTHGYFELLTALKIRPSYIALGHIFPTTTKQMPSRPQGLVRLALYQQLVDSSTDYRYLAPASALDQQLTIERDSTIKGELPTVAIGGIDLTNIQSVVECGVASVAVVRVITEADDVHAAVKHLQAQLASKPQEQKLSTQEVADVNG</sequence>
<dbReference type="GO" id="GO:0000287">
    <property type="term" value="F:magnesium ion binding"/>
    <property type="evidence" value="ECO:0007669"/>
    <property type="project" value="UniProtKB-UniRule"/>
</dbReference>
<evidence type="ECO:0000256" key="6">
    <source>
        <dbReference type="ARBA" id="ARBA00047334"/>
    </source>
</evidence>
<dbReference type="SUPFAM" id="SSF51391">
    <property type="entry name" value="Thiamin phosphate synthase"/>
    <property type="match status" value="1"/>
</dbReference>
<name>A0AAU6SMQ4_UNCXX</name>
<dbReference type="GO" id="GO:0009228">
    <property type="term" value="P:thiamine biosynthetic process"/>
    <property type="evidence" value="ECO:0007669"/>
    <property type="project" value="UniProtKB-KW"/>
</dbReference>
<keyword evidence="3 9" id="KW-0479">Metal-binding</keyword>
<comment type="catalytic activity">
    <reaction evidence="8 9 10">
        <text>2-[(2R,5Z)-2-carboxy-4-methylthiazol-5(2H)-ylidene]ethyl phosphate + 4-amino-2-methyl-5-(diphosphooxymethyl)pyrimidine + 2 H(+) = thiamine phosphate + CO2 + diphosphate</text>
        <dbReference type="Rhea" id="RHEA:47844"/>
        <dbReference type="ChEBI" id="CHEBI:15378"/>
        <dbReference type="ChEBI" id="CHEBI:16526"/>
        <dbReference type="ChEBI" id="CHEBI:33019"/>
        <dbReference type="ChEBI" id="CHEBI:37575"/>
        <dbReference type="ChEBI" id="CHEBI:57841"/>
        <dbReference type="ChEBI" id="CHEBI:62899"/>
        <dbReference type="EC" id="2.5.1.3"/>
    </reaction>
</comment>
<feature type="binding site" evidence="9">
    <location>
        <position position="379"/>
    </location>
    <ligand>
        <name>2-[(2R,5Z)-2-carboxy-4-methylthiazol-5(2H)-ylidene]ethyl phosphate</name>
        <dbReference type="ChEBI" id="CHEBI:62899"/>
    </ligand>
</feature>
<comment type="function">
    <text evidence="9">Condenses 4-methyl-5-(beta-hydroxyethyl)thiazole monophosphate (THZ-P) and 2-methyl-4-amino-5-hydroxymethyl pyrimidine pyrophosphate (HMP-PP) to form thiamine monophosphate (TMP).</text>
</comment>
<dbReference type="InterPro" id="IPR013785">
    <property type="entry name" value="Aldolase_TIM"/>
</dbReference>
<evidence type="ECO:0000256" key="10">
    <source>
        <dbReference type="RuleBase" id="RU003826"/>
    </source>
</evidence>
<comment type="caution">
    <text evidence="9">Lacks conserved residue(s) required for the propagation of feature annotation.</text>
</comment>
<feature type="binding site" evidence="9">
    <location>
        <position position="254"/>
    </location>
    <ligand>
        <name>4-amino-2-methyl-5-(diphosphooxymethyl)pyrimidine</name>
        <dbReference type="ChEBI" id="CHEBI:57841"/>
    </ligand>
</feature>
<evidence type="ECO:0000256" key="8">
    <source>
        <dbReference type="ARBA" id="ARBA00047883"/>
    </source>
</evidence>
<dbReference type="PANTHER" id="PTHR20857">
    <property type="entry name" value="THIAMINE-PHOSPHATE PYROPHOSPHORYLASE"/>
    <property type="match status" value="1"/>
</dbReference>
<dbReference type="InterPro" id="IPR022998">
    <property type="entry name" value="ThiamineP_synth_TenI"/>
</dbReference>
<protein>
    <recommendedName>
        <fullName evidence="9">Thiamine-phosphate synthase</fullName>
        <shortName evidence="9">TP synthase</shortName>
        <shortName evidence="9">TPS</shortName>
        <ecNumber evidence="9">2.5.1.3</ecNumber>
    </recommendedName>
    <alternativeName>
        <fullName evidence="9">Thiamine-phosphate pyrophosphorylase</fullName>
        <shortName evidence="9">TMP pyrophosphorylase</shortName>
        <shortName evidence="9">TMP-PPase</shortName>
    </alternativeName>
</protein>
<dbReference type="EC" id="2.5.1.3" evidence="9"/>
<feature type="binding site" evidence="9">
    <location>
        <begin position="319"/>
        <end position="321"/>
    </location>
    <ligand>
        <name>2-[(2R,5Z)-2-carboxy-4-methylthiazol-5(2H)-ylidene]ethyl phosphate</name>
        <dbReference type="ChEBI" id="CHEBI:62899"/>
    </ligand>
</feature>
<keyword evidence="4 9" id="KW-0460">Magnesium</keyword>
<dbReference type="InterPro" id="IPR036206">
    <property type="entry name" value="ThiamineP_synth_sf"/>
</dbReference>
<accession>A0AAU6SMQ4</accession>
<evidence type="ECO:0000313" key="13">
    <source>
        <dbReference type="EMBL" id="XAG21280.1"/>
    </source>
</evidence>
<comment type="similarity">
    <text evidence="9 10">Belongs to the thiamine-phosphate synthase family.</text>
</comment>
<organism evidence="13">
    <name type="scientific">bacterium 19PA01SH03</name>
    <dbReference type="NCBI Taxonomy" id="2920705"/>
    <lineage>
        <taxon>Bacteria</taxon>
    </lineage>
</organism>
<feature type="binding site" evidence="9">
    <location>
        <position position="322"/>
    </location>
    <ligand>
        <name>4-amino-2-methyl-5-(diphosphooxymethyl)pyrimidine</name>
        <dbReference type="ChEBI" id="CHEBI:57841"/>
    </ligand>
</feature>
<dbReference type="EMBL" id="CP095338">
    <property type="protein sequence ID" value="XAG21280.1"/>
    <property type="molecule type" value="Genomic_DNA"/>
</dbReference>
<dbReference type="AlphaFoldDB" id="A0AAU6SMQ4"/>